<dbReference type="Pfam" id="PF13529">
    <property type="entry name" value="Peptidase_C39_2"/>
    <property type="match status" value="1"/>
</dbReference>
<dbReference type="Gene3D" id="3.90.70.10">
    <property type="entry name" value="Cysteine proteinases"/>
    <property type="match status" value="1"/>
</dbReference>
<protein>
    <submittedName>
        <fullName evidence="3">C39 family peptidase</fullName>
    </submittedName>
</protein>
<evidence type="ECO:0000256" key="1">
    <source>
        <dbReference type="SAM" id="SignalP"/>
    </source>
</evidence>
<proteinExistence type="predicted"/>
<dbReference type="AlphaFoldDB" id="A0A4R5WLV6"/>
<dbReference type="EMBL" id="JAUFSA010000001">
    <property type="protein sequence ID" value="MDP7738102.1"/>
    <property type="molecule type" value="Genomic_DNA"/>
</dbReference>
<sequence length="237" mass="24974">MRTTQILRRTVRGTVAKVTLAIAGVAVTLGLATGLAHAAASAPHSEAPRMYGNPAAAAQYWRKQSFDDCALMAAADVIGELTGRQPTEDEIVGAAQQLHSRMHPGPMYSAGYGTDPGDIPALLARYGIYGVATSQDEAAATGLDSGLEALERYLADGHKVIAGVNAEMIWGLPIQTRDNRGNPMSDHAVVVTGVDLANGTVHLNDSGTRADEVVALDVFLRAWATGNDELVVTRETR</sequence>
<name>A0A4R5WLV6_9MYCO</name>
<gene>
    <name evidence="3" type="ORF">QXL92_25525</name>
</gene>
<organism evidence="3 4">
    <name type="scientific">Mycobacterium paragordonae</name>
    <dbReference type="NCBI Taxonomy" id="1389713"/>
    <lineage>
        <taxon>Bacteria</taxon>
        <taxon>Bacillati</taxon>
        <taxon>Actinomycetota</taxon>
        <taxon>Actinomycetes</taxon>
        <taxon>Mycobacteriales</taxon>
        <taxon>Mycobacteriaceae</taxon>
        <taxon>Mycobacterium</taxon>
    </lineage>
</organism>
<comment type="caution">
    <text evidence="3">The sequence shown here is derived from an EMBL/GenBank/DDBJ whole genome shotgun (WGS) entry which is preliminary data.</text>
</comment>
<feature type="domain" description="Peptidase C39-like" evidence="2">
    <location>
        <begin position="64"/>
        <end position="206"/>
    </location>
</feature>
<evidence type="ECO:0000313" key="3">
    <source>
        <dbReference type="EMBL" id="MDP7738102.1"/>
    </source>
</evidence>
<keyword evidence="1" id="KW-0732">Signal</keyword>
<evidence type="ECO:0000259" key="2">
    <source>
        <dbReference type="Pfam" id="PF13529"/>
    </source>
</evidence>
<reference evidence="3" key="1">
    <citation type="submission" date="2023-06" db="EMBL/GenBank/DDBJ databases">
        <title>Identification of two novel mycobacterium reveal diversities and complexities of Mycobacterium gordonae clade.</title>
        <authorList>
            <person name="Matsumoto Y."/>
            <person name="Nakamura S."/>
            <person name="Motooka D."/>
            <person name="Fukushima K."/>
        </authorList>
    </citation>
    <scope>NUCLEOTIDE SEQUENCE</scope>
    <source>
        <strain evidence="3">TY812</strain>
    </source>
</reference>
<feature type="chain" id="PRO_5043195104" evidence="1">
    <location>
        <begin position="39"/>
        <end position="237"/>
    </location>
</feature>
<dbReference type="InterPro" id="IPR039564">
    <property type="entry name" value="Peptidase_C39-like"/>
</dbReference>
<dbReference type="RefSeq" id="WP_133437076.1">
    <property type="nucleotide sequence ID" value="NZ_JAUFSA010000001.1"/>
</dbReference>
<dbReference type="Proteomes" id="UP001229081">
    <property type="component" value="Unassembled WGS sequence"/>
</dbReference>
<evidence type="ECO:0000313" key="4">
    <source>
        <dbReference type="Proteomes" id="UP001229081"/>
    </source>
</evidence>
<feature type="signal peptide" evidence="1">
    <location>
        <begin position="1"/>
        <end position="38"/>
    </location>
</feature>
<accession>A0A4R5WLV6</accession>